<name>A0AAV9U406_9PEZI</name>
<protein>
    <submittedName>
        <fullName evidence="2">Uncharacterized protein</fullName>
    </submittedName>
</protein>
<feature type="compositionally biased region" description="Low complexity" evidence="1">
    <location>
        <begin position="14"/>
        <end position="23"/>
    </location>
</feature>
<evidence type="ECO:0000256" key="1">
    <source>
        <dbReference type="SAM" id="MobiDB-lite"/>
    </source>
</evidence>
<gene>
    <name evidence="2" type="ORF">TWF696_002608</name>
</gene>
<keyword evidence="3" id="KW-1185">Reference proteome</keyword>
<dbReference type="Proteomes" id="UP001375240">
    <property type="component" value="Unassembled WGS sequence"/>
</dbReference>
<comment type="caution">
    <text evidence="2">The sequence shown here is derived from an EMBL/GenBank/DDBJ whole genome shotgun (WGS) entry which is preliminary data.</text>
</comment>
<sequence length="212" mass="23175">MEQLPFEQNAGNPSFDAFDSSADSTDDETNLEDQLVYGMDNCSPAIGRFAREIDFLQNDTQNNRDNMEDDIALAFGSPNQGDSLEFNMDEIQNGQMLFEEATLVGTDASDPSTNNCNLDIAPCLLTPPLSLSRSSHESIGLESLGLPGGRAQPPIELEQPKHKSPESSTSCRLSAKVDETAQSCSEARDWIKAVMELNARFNCSIFAVVFIL</sequence>
<proteinExistence type="predicted"/>
<reference evidence="2 3" key="1">
    <citation type="submission" date="2019-10" db="EMBL/GenBank/DDBJ databases">
        <authorList>
            <person name="Palmer J.M."/>
        </authorList>
    </citation>
    <scope>NUCLEOTIDE SEQUENCE [LARGE SCALE GENOMIC DNA]</scope>
    <source>
        <strain evidence="2 3">TWF696</strain>
    </source>
</reference>
<feature type="region of interest" description="Disordered" evidence="1">
    <location>
        <begin position="1"/>
        <end position="29"/>
    </location>
</feature>
<evidence type="ECO:0000313" key="3">
    <source>
        <dbReference type="Proteomes" id="UP001375240"/>
    </source>
</evidence>
<evidence type="ECO:0000313" key="2">
    <source>
        <dbReference type="EMBL" id="KAK6334106.1"/>
    </source>
</evidence>
<accession>A0AAV9U406</accession>
<feature type="region of interest" description="Disordered" evidence="1">
    <location>
        <begin position="142"/>
        <end position="173"/>
    </location>
</feature>
<organism evidence="2 3">
    <name type="scientific">Orbilia brochopaga</name>
    <dbReference type="NCBI Taxonomy" id="3140254"/>
    <lineage>
        <taxon>Eukaryota</taxon>
        <taxon>Fungi</taxon>
        <taxon>Dikarya</taxon>
        <taxon>Ascomycota</taxon>
        <taxon>Pezizomycotina</taxon>
        <taxon>Orbiliomycetes</taxon>
        <taxon>Orbiliales</taxon>
        <taxon>Orbiliaceae</taxon>
        <taxon>Orbilia</taxon>
    </lineage>
</organism>
<dbReference type="EMBL" id="JAVHNQ010000013">
    <property type="protein sequence ID" value="KAK6334106.1"/>
    <property type="molecule type" value="Genomic_DNA"/>
</dbReference>
<dbReference type="AlphaFoldDB" id="A0AAV9U406"/>